<feature type="domain" description="Lipase-like C-terminal" evidence="7">
    <location>
        <begin position="96"/>
        <end position="208"/>
    </location>
</feature>
<feature type="region of interest" description="Disordered" evidence="6">
    <location>
        <begin position="460"/>
        <end position="496"/>
    </location>
</feature>
<accession>A0A261Y6L3</accession>
<name>A0A261Y6L3_9FUNG</name>
<comment type="caution">
    <text evidence="8">The sequence shown here is derived from an EMBL/GenBank/DDBJ whole genome shotgun (WGS) entry which is preliminary data.</text>
</comment>
<proteinExistence type="predicted"/>
<dbReference type="OrthoDB" id="206848at2759"/>
<keyword evidence="2" id="KW-0964">Secreted</keyword>
<keyword evidence="3" id="KW-0732">Signal</keyword>
<dbReference type="SUPFAM" id="SSF53474">
    <property type="entry name" value="alpha/beta-Hydrolases"/>
    <property type="match status" value="1"/>
</dbReference>
<dbReference type="Pfam" id="PF24708">
    <property type="entry name" value="Lip_C"/>
    <property type="match status" value="1"/>
</dbReference>
<evidence type="ECO:0000313" key="8">
    <source>
        <dbReference type="EMBL" id="OZJ06134.1"/>
    </source>
</evidence>
<evidence type="ECO:0000256" key="2">
    <source>
        <dbReference type="ARBA" id="ARBA00022525"/>
    </source>
</evidence>
<dbReference type="PANTHER" id="PTHR34043">
    <property type="entry name" value="ALPHA/BETA-HYDROLASES SUPERFAMILY PROTEIN"/>
    <property type="match status" value="1"/>
</dbReference>
<gene>
    <name evidence="8" type="ORF">BZG36_01016</name>
</gene>
<keyword evidence="4" id="KW-0378">Hydrolase</keyword>
<dbReference type="Proteomes" id="UP000242875">
    <property type="component" value="Unassembled WGS sequence"/>
</dbReference>
<evidence type="ECO:0000259" key="7">
    <source>
        <dbReference type="Pfam" id="PF24708"/>
    </source>
</evidence>
<dbReference type="InterPro" id="IPR056304">
    <property type="entry name" value="Lip-like_C"/>
</dbReference>
<dbReference type="PANTHER" id="PTHR34043:SF3">
    <property type="entry name" value="ALPHA_BETA-HYDROLASES SUPERFAMILY PROTEIN"/>
    <property type="match status" value="1"/>
</dbReference>
<dbReference type="GO" id="GO:0005576">
    <property type="term" value="C:extracellular region"/>
    <property type="evidence" value="ECO:0007669"/>
    <property type="project" value="UniProtKB-SubCell"/>
</dbReference>
<dbReference type="EMBL" id="MVBO01000006">
    <property type="protein sequence ID" value="OZJ06134.1"/>
    <property type="molecule type" value="Genomic_DNA"/>
</dbReference>
<evidence type="ECO:0000256" key="3">
    <source>
        <dbReference type="ARBA" id="ARBA00022729"/>
    </source>
</evidence>
<evidence type="ECO:0000313" key="9">
    <source>
        <dbReference type="Proteomes" id="UP000242875"/>
    </source>
</evidence>
<dbReference type="AlphaFoldDB" id="A0A261Y6L3"/>
<dbReference type="GO" id="GO:0006629">
    <property type="term" value="P:lipid metabolic process"/>
    <property type="evidence" value="ECO:0007669"/>
    <property type="project" value="UniProtKB-KW"/>
</dbReference>
<organism evidence="8 9">
    <name type="scientific">Bifiguratus adelaidae</name>
    <dbReference type="NCBI Taxonomy" id="1938954"/>
    <lineage>
        <taxon>Eukaryota</taxon>
        <taxon>Fungi</taxon>
        <taxon>Fungi incertae sedis</taxon>
        <taxon>Mucoromycota</taxon>
        <taxon>Mucoromycotina</taxon>
        <taxon>Endogonomycetes</taxon>
        <taxon>Endogonales</taxon>
        <taxon>Endogonales incertae sedis</taxon>
        <taxon>Bifiguratus</taxon>
    </lineage>
</organism>
<evidence type="ECO:0000256" key="4">
    <source>
        <dbReference type="ARBA" id="ARBA00022801"/>
    </source>
</evidence>
<evidence type="ECO:0000256" key="5">
    <source>
        <dbReference type="ARBA" id="ARBA00023098"/>
    </source>
</evidence>
<keyword evidence="9" id="KW-1185">Reference proteome</keyword>
<reference evidence="8 9" key="1">
    <citation type="journal article" date="2017" name="Mycologia">
        <title>Bifiguratus adelaidae, gen. et sp. nov., a new member of Mucoromycotina in endophytic and soil-dwelling habitats.</title>
        <authorList>
            <person name="Torres-Cruz T.J."/>
            <person name="Billingsley Tobias T.L."/>
            <person name="Almatruk M."/>
            <person name="Hesse C."/>
            <person name="Kuske C.R."/>
            <person name="Desiro A."/>
            <person name="Benucci G.M."/>
            <person name="Bonito G."/>
            <person name="Stajich J.E."/>
            <person name="Dunlap C."/>
            <person name="Arnold A.E."/>
            <person name="Porras-Alfaro A."/>
        </authorList>
    </citation>
    <scope>NUCLEOTIDE SEQUENCE [LARGE SCALE GENOMIC DNA]</scope>
    <source>
        <strain evidence="8 9">AZ0501</strain>
    </source>
</reference>
<dbReference type="InterPro" id="IPR029058">
    <property type="entry name" value="AB_hydrolase_fold"/>
</dbReference>
<comment type="subcellular location">
    <subcellularLocation>
        <location evidence="1">Secreted</location>
    </subcellularLocation>
</comment>
<keyword evidence="5" id="KW-0443">Lipid metabolism</keyword>
<protein>
    <recommendedName>
        <fullName evidence="7">Lipase-like C-terminal domain-containing protein</fullName>
    </recommendedName>
</protein>
<dbReference type="GO" id="GO:0016787">
    <property type="term" value="F:hydrolase activity"/>
    <property type="evidence" value="ECO:0007669"/>
    <property type="project" value="UniProtKB-KW"/>
</dbReference>
<evidence type="ECO:0000256" key="1">
    <source>
        <dbReference type="ARBA" id="ARBA00004613"/>
    </source>
</evidence>
<evidence type="ECO:0000256" key="6">
    <source>
        <dbReference type="SAM" id="MobiDB-lite"/>
    </source>
</evidence>
<dbReference type="Gene3D" id="3.40.50.1820">
    <property type="entry name" value="alpha/beta hydrolase"/>
    <property type="match status" value="1"/>
</dbReference>
<sequence>MAMRDAIGYSSGLDGNALDESRHHISHVPSEPAPAVLIPGFLAPDCECPWGPLDDVQNDLLRAARRRMSALDEPISRPSLSKRRRLIYVFPGQCSSVHDRACEVFYQLKGGRVDYGEQHSQEYGHDRYGRYYEGLYPQWDQDHPLHFVGHSLGGPTLYKLQELLAAGHLTYTRPNGSMARPNEHWILSLTGISAPFRGTTAVYLLGARPAPHVKGSVRVLSFGGILYRLLHLYQYFVPLYIQRHIYDLKVEHWGFGRRSSLLQCLIQSPWAEGTDNAPYDLTVQARWDDWEGGKEGRKKWKGVGTRTWYRTYATSMTSSSPLRQSTDVNSQPYHIPTFWPLVMTLLQAPWQFFKSFPLIVLALFVGHYNVSPFQSSHVTDASDIDSEKAKLATEHANAFRIHEWYENDGLVSKIAQYHPGTCEGCYSKQQRRRSLELDMEPFCYHRKGLQDDIWRCPVPQAQRSERQSPRASKPPSPDLGQYSLPSPPNSRSCSPTNHRFSQDMLEGIFWAEPQPCPVTYPEKPATWYVTELEGISHLDLCIWNGRRIQWEFWQDVFTYLAKVDYWWMELQHEL</sequence>